<accession>A0A7I4Y4U6</accession>
<reference evidence="3" key="1">
    <citation type="submission" date="2020-12" db="UniProtKB">
        <authorList>
            <consortium name="WormBaseParasite"/>
        </authorList>
    </citation>
    <scope>IDENTIFICATION</scope>
    <source>
        <strain evidence="3">MHco3</strain>
    </source>
</reference>
<feature type="compositionally biased region" description="Basic and acidic residues" evidence="1">
    <location>
        <begin position="55"/>
        <end position="85"/>
    </location>
</feature>
<feature type="region of interest" description="Disordered" evidence="1">
    <location>
        <begin position="48"/>
        <end position="85"/>
    </location>
</feature>
<evidence type="ECO:0000313" key="3">
    <source>
        <dbReference type="WBParaSite" id="HCON_00056020-00001"/>
    </source>
</evidence>
<dbReference type="Proteomes" id="UP000025227">
    <property type="component" value="Unplaced"/>
</dbReference>
<evidence type="ECO:0000313" key="2">
    <source>
        <dbReference type="Proteomes" id="UP000025227"/>
    </source>
</evidence>
<dbReference type="AlphaFoldDB" id="A0A7I4Y4U6"/>
<dbReference type="WBParaSite" id="HCON_00056020-00001">
    <property type="protein sequence ID" value="HCON_00056020-00001"/>
    <property type="gene ID" value="HCON_00056020"/>
</dbReference>
<keyword evidence="2" id="KW-1185">Reference proteome</keyword>
<organism evidence="2 3">
    <name type="scientific">Haemonchus contortus</name>
    <name type="common">Barber pole worm</name>
    <dbReference type="NCBI Taxonomy" id="6289"/>
    <lineage>
        <taxon>Eukaryota</taxon>
        <taxon>Metazoa</taxon>
        <taxon>Ecdysozoa</taxon>
        <taxon>Nematoda</taxon>
        <taxon>Chromadorea</taxon>
        <taxon>Rhabditida</taxon>
        <taxon>Rhabditina</taxon>
        <taxon>Rhabditomorpha</taxon>
        <taxon>Strongyloidea</taxon>
        <taxon>Trichostrongylidae</taxon>
        <taxon>Haemonchus</taxon>
    </lineage>
</organism>
<protein>
    <submittedName>
        <fullName evidence="3">Secreted protein</fullName>
    </submittedName>
</protein>
<evidence type="ECO:0000256" key="1">
    <source>
        <dbReference type="SAM" id="MobiDB-lite"/>
    </source>
</evidence>
<sequence length="85" mass="9733">MQLVIDLFFKASSIVSVHNLPPLLISIFLSKPAGSGFTVHGGRSYEFPYKQIDSQPERQTDIQRGRPTDRQTDRRIHFMDRVKCG</sequence>
<proteinExistence type="predicted"/>
<name>A0A7I4Y4U6_HAECO</name>